<evidence type="ECO:0000313" key="8">
    <source>
        <dbReference type="Proteomes" id="UP000030655"/>
    </source>
</evidence>
<proteinExistence type="predicted"/>
<dbReference type="HOGENOM" id="CLU_1242677_0_0_1"/>
<dbReference type="SUPFAM" id="SSF103473">
    <property type="entry name" value="MFS general substrate transporter"/>
    <property type="match status" value="1"/>
</dbReference>
<gene>
    <name evidence="7" type="ORF">H312_03617</name>
</gene>
<reference evidence="8" key="1">
    <citation type="submission" date="2013-02" db="EMBL/GenBank/DDBJ databases">
        <authorList>
            <consortium name="The Broad Institute Genome Sequencing Platform"/>
            <person name="Cuomo C."/>
            <person name="Becnel J."/>
            <person name="Sanscrainte N."/>
            <person name="Walker B."/>
            <person name="Young S.K."/>
            <person name="Zeng Q."/>
            <person name="Gargeya S."/>
            <person name="Fitzgerald M."/>
            <person name="Haas B."/>
            <person name="Abouelleil A."/>
            <person name="Alvarado L."/>
            <person name="Arachchi H.M."/>
            <person name="Berlin A.M."/>
            <person name="Chapman S.B."/>
            <person name="Dewar J."/>
            <person name="Goldberg J."/>
            <person name="Griggs A."/>
            <person name="Gujja S."/>
            <person name="Hansen M."/>
            <person name="Howarth C."/>
            <person name="Imamovic A."/>
            <person name="Larimer J."/>
            <person name="McCowan C."/>
            <person name="Murphy C."/>
            <person name="Neiman D."/>
            <person name="Pearson M."/>
            <person name="Priest M."/>
            <person name="Roberts A."/>
            <person name="Saif S."/>
            <person name="Shea T."/>
            <person name="Sisk P."/>
            <person name="Sykes S."/>
            <person name="Wortman J."/>
            <person name="Nusbaum C."/>
            <person name="Birren B."/>
        </authorList>
    </citation>
    <scope>NUCLEOTIDE SEQUENCE [LARGE SCALE GENOMIC DNA]</scope>
    <source>
        <strain evidence="8">PRA339</strain>
    </source>
</reference>
<keyword evidence="4 5" id="KW-0472">Membrane</keyword>
<protein>
    <recommendedName>
        <fullName evidence="6">Major facilitator superfamily (MFS) profile domain-containing protein</fullName>
    </recommendedName>
</protein>
<dbReference type="GO" id="GO:0022857">
    <property type="term" value="F:transmembrane transporter activity"/>
    <property type="evidence" value="ECO:0007669"/>
    <property type="project" value="InterPro"/>
</dbReference>
<feature type="non-terminal residue" evidence="7">
    <location>
        <position position="1"/>
    </location>
</feature>
<evidence type="ECO:0000313" key="7">
    <source>
        <dbReference type="EMBL" id="KCZ79000.1"/>
    </source>
</evidence>
<dbReference type="Pfam" id="PF00083">
    <property type="entry name" value="Sugar_tr"/>
    <property type="match status" value="1"/>
</dbReference>
<dbReference type="GO" id="GO:0016020">
    <property type="term" value="C:membrane"/>
    <property type="evidence" value="ECO:0007669"/>
    <property type="project" value="UniProtKB-SubCell"/>
</dbReference>
<dbReference type="Proteomes" id="UP000030655">
    <property type="component" value="Unassembled WGS sequence"/>
</dbReference>
<dbReference type="VEuPathDB" id="MicrosporidiaDB:H312_03617"/>
<dbReference type="PROSITE" id="PS50850">
    <property type="entry name" value="MFS"/>
    <property type="match status" value="1"/>
</dbReference>
<evidence type="ECO:0000256" key="4">
    <source>
        <dbReference type="ARBA" id="ARBA00023136"/>
    </source>
</evidence>
<evidence type="ECO:0000256" key="1">
    <source>
        <dbReference type="ARBA" id="ARBA00004141"/>
    </source>
</evidence>
<comment type="subcellular location">
    <subcellularLocation>
        <location evidence="1">Membrane</location>
        <topology evidence="1">Multi-pass membrane protein</topology>
    </subcellularLocation>
</comment>
<feature type="transmembrane region" description="Helical" evidence="5">
    <location>
        <begin position="34"/>
        <end position="59"/>
    </location>
</feature>
<sequence length="223" mass="25420">LIALYFIFFLNDVGGKTTNKINKNFGSFFKRDHISLIIIIILNISQQVSLVNGVLMFYASIIKNSKSIIVNTSEELSSVILTSINLISNILATFIVVKYEKPVRIFIVSEILVAITLIFLGLEFEAAIFSYLFLFFFSLGMGPLIWSICVKILDKENLEVGIATGNIINYIFCIFSTFIFGTLMGSQYRNMFFFVASFLLLISAWLLYYFNMIKEKSQSINLY</sequence>
<dbReference type="AlphaFoldDB" id="A0A059EVS0"/>
<keyword evidence="2 5" id="KW-0812">Transmembrane</keyword>
<dbReference type="InterPro" id="IPR020846">
    <property type="entry name" value="MFS_dom"/>
</dbReference>
<keyword evidence="3 5" id="KW-1133">Transmembrane helix</keyword>
<dbReference type="OrthoDB" id="10383316at2759"/>
<reference evidence="7 8" key="2">
    <citation type="submission" date="2014-03" db="EMBL/GenBank/DDBJ databases">
        <title>The Genome Sequence of Anncaliia algerae insect isolate PRA339.</title>
        <authorList>
            <consortium name="The Broad Institute Genome Sequencing Platform"/>
            <consortium name="The Broad Institute Genome Sequencing Center for Infectious Disease"/>
            <person name="Cuomo C."/>
            <person name="Becnel J."/>
            <person name="Sanscrainte N."/>
            <person name="Walker B."/>
            <person name="Young S.K."/>
            <person name="Zeng Q."/>
            <person name="Gargeya S."/>
            <person name="Fitzgerald M."/>
            <person name="Haas B."/>
            <person name="Abouelleil A."/>
            <person name="Alvarado L."/>
            <person name="Arachchi H.M."/>
            <person name="Berlin A.M."/>
            <person name="Chapman S.B."/>
            <person name="Dewar J."/>
            <person name="Goldberg J."/>
            <person name="Griggs A."/>
            <person name="Gujja S."/>
            <person name="Hansen M."/>
            <person name="Howarth C."/>
            <person name="Imamovic A."/>
            <person name="Larimer J."/>
            <person name="McCowan C."/>
            <person name="Murphy C."/>
            <person name="Neiman D."/>
            <person name="Pearson M."/>
            <person name="Priest M."/>
            <person name="Roberts A."/>
            <person name="Saif S."/>
            <person name="Shea T."/>
            <person name="Sisk P."/>
            <person name="Sykes S."/>
            <person name="Wortman J."/>
            <person name="Nusbaum C."/>
            <person name="Birren B."/>
        </authorList>
    </citation>
    <scope>NUCLEOTIDE SEQUENCE [LARGE SCALE GENOMIC DNA]</scope>
    <source>
        <strain evidence="7 8">PRA339</strain>
    </source>
</reference>
<dbReference type="InterPro" id="IPR005828">
    <property type="entry name" value="MFS_sugar_transport-like"/>
</dbReference>
<dbReference type="InterPro" id="IPR050549">
    <property type="entry name" value="MFS_Trehalose_Transporter"/>
</dbReference>
<keyword evidence="8" id="KW-1185">Reference proteome</keyword>
<evidence type="ECO:0000259" key="6">
    <source>
        <dbReference type="PROSITE" id="PS50850"/>
    </source>
</evidence>
<evidence type="ECO:0000256" key="5">
    <source>
        <dbReference type="SAM" id="Phobius"/>
    </source>
</evidence>
<accession>A0A059EVS0</accession>
<feature type="transmembrane region" description="Helical" evidence="5">
    <location>
        <begin position="191"/>
        <end position="210"/>
    </location>
</feature>
<dbReference type="PANTHER" id="PTHR48021:SF1">
    <property type="entry name" value="GH07001P-RELATED"/>
    <property type="match status" value="1"/>
</dbReference>
<dbReference type="InterPro" id="IPR036259">
    <property type="entry name" value="MFS_trans_sf"/>
</dbReference>
<feature type="transmembrane region" description="Helical" evidence="5">
    <location>
        <begin position="128"/>
        <end position="146"/>
    </location>
</feature>
<dbReference type="EMBL" id="KK365478">
    <property type="protein sequence ID" value="KCZ79000.1"/>
    <property type="molecule type" value="Genomic_DNA"/>
</dbReference>
<evidence type="ECO:0000256" key="3">
    <source>
        <dbReference type="ARBA" id="ARBA00022989"/>
    </source>
</evidence>
<feature type="domain" description="Major facilitator superfamily (MFS) profile" evidence="6">
    <location>
        <begin position="1"/>
        <end position="215"/>
    </location>
</feature>
<evidence type="ECO:0000256" key="2">
    <source>
        <dbReference type="ARBA" id="ARBA00022692"/>
    </source>
</evidence>
<feature type="transmembrane region" description="Helical" evidence="5">
    <location>
        <begin position="167"/>
        <end position="185"/>
    </location>
</feature>
<feature type="transmembrane region" description="Helical" evidence="5">
    <location>
        <begin position="79"/>
        <end position="97"/>
    </location>
</feature>
<dbReference type="Gene3D" id="1.20.1250.20">
    <property type="entry name" value="MFS general substrate transporter like domains"/>
    <property type="match status" value="1"/>
</dbReference>
<name>A0A059EVS0_9MICR</name>
<feature type="transmembrane region" description="Helical" evidence="5">
    <location>
        <begin position="104"/>
        <end position="122"/>
    </location>
</feature>
<organism evidence="7 8">
    <name type="scientific">Anncaliia algerae PRA339</name>
    <dbReference type="NCBI Taxonomy" id="1288291"/>
    <lineage>
        <taxon>Eukaryota</taxon>
        <taxon>Fungi</taxon>
        <taxon>Fungi incertae sedis</taxon>
        <taxon>Microsporidia</taxon>
        <taxon>Tubulinosematoidea</taxon>
        <taxon>Tubulinosematidae</taxon>
        <taxon>Anncaliia</taxon>
    </lineage>
</organism>
<dbReference type="PANTHER" id="PTHR48021">
    <property type="match status" value="1"/>
</dbReference>